<organism evidence="5 6">
    <name type="scientific">Favolaschia claudopus</name>
    <dbReference type="NCBI Taxonomy" id="2862362"/>
    <lineage>
        <taxon>Eukaryota</taxon>
        <taxon>Fungi</taxon>
        <taxon>Dikarya</taxon>
        <taxon>Basidiomycota</taxon>
        <taxon>Agaricomycotina</taxon>
        <taxon>Agaricomycetes</taxon>
        <taxon>Agaricomycetidae</taxon>
        <taxon>Agaricales</taxon>
        <taxon>Marasmiineae</taxon>
        <taxon>Mycenaceae</taxon>
        <taxon>Favolaschia</taxon>
    </lineage>
</organism>
<dbReference type="PANTHER" id="PTHR31361">
    <property type="entry name" value="BETA-GLUCAN SYNTHESIS-ASSOCIATED PROTEIN KRE6-RELATED"/>
    <property type="match status" value="1"/>
</dbReference>
<dbReference type="Proteomes" id="UP001362999">
    <property type="component" value="Unassembled WGS sequence"/>
</dbReference>
<dbReference type="AlphaFoldDB" id="A0AAW0DBF9"/>
<keyword evidence="6" id="KW-1185">Reference proteome</keyword>
<evidence type="ECO:0000313" key="5">
    <source>
        <dbReference type="EMBL" id="KAK7048799.1"/>
    </source>
</evidence>
<dbReference type="GO" id="GO:0031505">
    <property type="term" value="P:fungal-type cell wall organization"/>
    <property type="evidence" value="ECO:0007669"/>
    <property type="project" value="TreeGrafter"/>
</dbReference>
<sequence>MIIIEALVEIDLNTPPLKLPRITKFNNYIGDEFQQTVSALTYIDSSLYGGEAYAPYVIEWFSDPGNREDGYIAWYSNGSKTWTLTADTIGADSTSQVSSRLVSEEPMYIVLNLGISPSFQGQDYAHTVFPADMFIDYVRVYQLPDVKDGLTCNPPTHPTADYINQHISAYTNPNLTTWAEAGYNLYDGC</sequence>
<keyword evidence="2" id="KW-0472">Membrane</keyword>
<evidence type="ECO:0000256" key="4">
    <source>
        <dbReference type="ARBA" id="ARBA00023316"/>
    </source>
</evidence>
<evidence type="ECO:0000256" key="2">
    <source>
        <dbReference type="ARBA" id="ARBA00023136"/>
    </source>
</evidence>
<dbReference type="GO" id="GO:0005886">
    <property type="term" value="C:plasma membrane"/>
    <property type="evidence" value="ECO:0007669"/>
    <property type="project" value="TreeGrafter"/>
</dbReference>
<keyword evidence="4" id="KW-0961">Cell wall biogenesis/degradation</keyword>
<comment type="subcellular location">
    <subcellularLocation>
        <location evidence="1">Membrane</location>
    </subcellularLocation>
</comment>
<comment type="caution">
    <text evidence="5">The sequence shown here is derived from an EMBL/GenBank/DDBJ whole genome shotgun (WGS) entry which is preliminary data.</text>
</comment>
<reference evidence="5 6" key="1">
    <citation type="journal article" date="2024" name="J Genomics">
        <title>Draft genome sequencing and assembly of Favolaschia claudopus CIRM-BRFM 2984 isolated from oak limbs.</title>
        <authorList>
            <person name="Navarro D."/>
            <person name="Drula E."/>
            <person name="Chaduli D."/>
            <person name="Cazenave R."/>
            <person name="Ahrendt S."/>
            <person name="Wang J."/>
            <person name="Lipzen A."/>
            <person name="Daum C."/>
            <person name="Barry K."/>
            <person name="Grigoriev I.V."/>
            <person name="Favel A."/>
            <person name="Rosso M.N."/>
            <person name="Martin F."/>
        </authorList>
    </citation>
    <scope>NUCLEOTIDE SEQUENCE [LARGE SCALE GENOMIC DNA]</scope>
    <source>
        <strain evidence="5 6">CIRM-BRFM 2984</strain>
    </source>
</reference>
<dbReference type="InterPro" id="IPR013320">
    <property type="entry name" value="ConA-like_dom_sf"/>
</dbReference>
<dbReference type="Pfam" id="PF03935">
    <property type="entry name" value="SKN1_KRE6_Sbg1"/>
    <property type="match status" value="1"/>
</dbReference>
<name>A0AAW0DBF9_9AGAR</name>
<keyword evidence="3" id="KW-0325">Glycoprotein</keyword>
<accession>A0AAW0DBF9</accession>
<evidence type="ECO:0000256" key="3">
    <source>
        <dbReference type="ARBA" id="ARBA00023180"/>
    </source>
</evidence>
<dbReference type="EMBL" id="JAWWNJ010000009">
    <property type="protein sequence ID" value="KAK7048799.1"/>
    <property type="molecule type" value="Genomic_DNA"/>
</dbReference>
<dbReference type="GO" id="GO:0005789">
    <property type="term" value="C:endoplasmic reticulum membrane"/>
    <property type="evidence" value="ECO:0007669"/>
    <property type="project" value="TreeGrafter"/>
</dbReference>
<dbReference type="GO" id="GO:0015926">
    <property type="term" value="F:glucosidase activity"/>
    <property type="evidence" value="ECO:0007669"/>
    <property type="project" value="TreeGrafter"/>
</dbReference>
<dbReference type="Gene3D" id="2.60.120.200">
    <property type="match status" value="1"/>
</dbReference>
<evidence type="ECO:0000313" key="6">
    <source>
        <dbReference type="Proteomes" id="UP001362999"/>
    </source>
</evidence>
<protein>
    <submittedName>
        <fullName evidence="5">Beta-glucan synthesis-associated</fullName>
    </submittedName>
</protein>
<proteinExistence type="predicted"/>
<evidence type="ECO:0000256" key="1">
    <source>
        <dbReference type="ARBA" id="ARBA00004370"/>
    </source>
</evidence>
<dbReference type="GO" id="GO:0006078">
    <property type="term" value="P:(1-&gt;6)-beta-D-glucan biosynthetic process"/>
    <property type="evidence" value="ECO:0007669"/>
    <property type="project" value="TreeGrafter"/>
</dbReference>
<dbReference type="SUPFAM" id="SSF49899">
    <property type="entry name" value="Concanavalin A-like lectins/glucanases"/>
    <property type="match status" value="1"/>
</dbReference>
<dbReference type="PANTHER" id="PTHR31361:SF15">
    <property type="entry name" value="GH16 DOMAIN-CONTAINING PROTEIN"/>
    <property type="match status" value="1"/>
</dbReference>
<dbReference type="InterPro" id="IPR005629">
    <property type="entry name" value="Skn1/Kre6/Sbg1"/>
</dbReference>
<gene>
    <name evidence="5" type="ORF">R3P38DRAFT_3307559</name>
</gene>